<dbReference type="Pfam" id="PF04564">
    <property type="entry name" value="U-box"/>
    <property type="match status" value="1"/>
</dbReference>
<evidence type="ECO:0000259" key="1">
    <source>
        <dbReference type="PROSITE" id="PS50053"/>
    </source>
</evidence>
<dbReference type="InterPro" id="IPR050158">
    <property type="entry name" value="Ubiquitin_ubiquitin-like"/>
</dbReference>
<dbReference type="Pfam" id="PF00240">
    <property type="entry name" value="ubiquitin"/>
    <property type="match status" value="1"/>
</dbReference>
<dbReference type="InterPro" id="IPR003613">
    <property type="entry name" value="Ubox_domain"/>
</dbReference>
<comment type="caution">
    <text evidence="3">The sequence shown here is derived from an EMBL/GenBank/DDBJ whole genome shotgun (WGS) entry which is preliminary data.</text>
</comment>
<reference evidence="3 4" key="1">
    <citation type="submission" date="2024-04" db="EMBL/GenBank/DDBJ databases">
        <title>Tritrichomonas musculus Genome.</title>
        <authorList>
            <person name="Alves-Ferreira E."/>
            <person name="Grigg M."/>
            <person name="Lorenzi H."/>
            <person name="Galac M."/>
        </authorList>
    </citation>
    <scope>NUCLEOTIDE SEQUENCE [LARGE SCALE GENOMIC DNA]</scope>
    <source>
        <strain evidence="3 4">EAF2021</strain>
    </source>
</reference>
<dbReference type="EMBL" id="JAPFFF010000004">
    <property type="protein sequence ID" value="KAK8892526.1"/>
    <property type="molecule type" value="Genomic_DNA"/>
</dbReference>
<dbReference type="PROSITE" id="PS51698">
    <property type="entry name" value="U_BOX"/>
    <property type="match status" value="1"/>
</dbReference>
<dbReference type="InterPro" id="IPR019956">
    <property type="entry name" value="Ubiquitin_dom"/>
</dbReference>
<sequence length="159" mass="18283">MNDLEDIDEVPLEFCCPISQKIMKNPYLMEDGITYEKANIDENLNENNCESPITGKKISRIGKKNEKLLQKINQFLEEMKNKPMNVFVSKLTGGHLNLQMKKNDTILQLKQKIEERTGMKVDQQRLVYCGKMLSCNESTLRNYSIVNDSTVHLTARLVG</sequence>
<dbReference type="Gene3D" id="3.10.20.90">
    <property type="entry name" value="Phosphatidylinositol 3-kinase Catalytic Subunit, Chain A, domain 1"/>
    <property type="match status" value="1"/>
</dbReference>
<dbReference type="SMART" id="SM00213">
    <property type="entry name" value="UBQ"/>
    <property type="match status" value="1"/>
</dbReference>
<dbReference type="Proteomes" id="UP001470230">
    <property type="component" value="Unassembled WGS sequence"/>
</dbReference>
<evidence type="ECO:0000313" key="3">
    <source>
        <dbReference type="EMBL" id="KAK8892526.1"/>
    </source>
</evidence>
<proteinExistence type="predicted"/>
<dbReference type="CDD" id="cd16655">
    <property type="entry name" value="RING-Ubox_WDSUB1-like"/>
    <property type="match status" value="1"/>
</dbReference>
<dbReference type="PROSITE" id="PS50053">
    <property type="entry name" value="UBIQUITIN_2"/>
    <property type="match status" value="1"/>
</dbReference>
<dbReference type="PRINTS" id="PR00348">
    <property type="entry name" value="UBIQUITIN"/>
</dbReference>
<evidence type="ECO:0000313" key="4">
    <source>
        <dbReference type="Proteomes" id="UP001470230"/>
    </source>
</evidence>
<feature type="domain" description="Ubiquitin-like" evidence="1">
    <location>
        <begin position="84"/>
        <end position="159"/>
    </location>
</feature>
<dbReference type="InterPro" id="IPR000626">
    <property type="entry name" value="Ubiquitin-like_dom"/>
</dbReference>
<dbReference type="InterPro" id="IPR013083">
    <property type="entry name" value="Znf_RING/FYVE/PHD"/>
</dbReference>
<evidence type="ECO:0000259" key="2">
    <source>
        <dbReference type="PROSITE" id="PS51698"/>
    </source>
</evidence>
<organism evidence="3 4">
    <name type="scientific">Tritrichomonas musculus</name>
    <dbReference type="NCBI Taxonomy" id="1915356"/>
    <lineage>
        <taxon>Eukaryota</taxon>
        <taxon>Metamonada</taxon>
        <taxon>Parabasalia</taxon>
        <taxon>Tritrichomonadida</taxon>
        <taxon>Tritrichomonadidae</taxon>
        <taxon>Tritrichomonas</taxon>
    </lineage>
</organism>
<dbReference type="SUPFAM" id="SSF54236">
    <property type="entry name" value="Ubiquitin-like"/>
    <property type="match status" value="1"/>
</dbReference>
<keyword evidence="4" id="KW-1185">Reference proteome</keyword>
<dbReference type="SMART" id="SM00504">
    <property type="entry name" value="Ubox"/>
    <property type="match status" value="1"/>
</dbReference>
<gene>
    <name evidence="3" type="ORF">M9Y10_029759</name>
</gene>
<dbReference type="InterPro" id="IPR029071">
    <property type="entry name" value="Ubiquitin-like_domsf"/>
</dbReference>
<feature type="domain" description="U-box" evidence="2">
    <location>
        <begin position="9"/>
        <end position="82"/>
    </location>
</feature>
<dbReference type="Gene3D" id="3.30.40.10">
    <property type="entry name" value="Zinc/RING finger domain, C3HC4 (zinc finger)"/>
    <property type="match status" value="1"/>
</dbReference>
<dbReference type="PANTHER" id="PTHR10666">
    <property type="entry name" value="UBIQUITIN"/>
    <property type="match status" value="1"/>
</dbReference>
<name>A0ABR2KN81_9EUKA</name>
<dbReference type="SUPFAM" id="SSF57850">
    <property type="entry name" value="RING/U-box"/>
    <property type="match status" value="1"/>
</dbReference>
<accession>A0ABR2KN81</accession>
<protein>
    <submittedName>
        <fullName evidence="3">Ubiquitin fusion protein</fullName>
    </submittedName>
</protein>